<gene>
    <name evidence="6" type="ORF">KHM83_01235</name>
</gene>
<keyword evidence="3" id="KW-0804">Transcription</keyword>
<dbReference type="Pfam" id="PF01380">
    <property type="entry name" value="SIS"/>
    <property type="match status" value="1"/>
</dbReference>
<dbReference type="InterPro" id="IPR009057">
    <property type="entry name" value="Homeodomain-like_sf"/>
</dbReference>
<dbReference type="Gene3D" id="3.40.50.10490">
    <property type="entry name" value="Glucose-6-phosphate isomerase like protein, domain 1"/>
    <property type="match status" value="1"/>
</dbReference>
<protein>
    <submittedName>
        <fullName evidence="6">MurR/RpiR family transcriptional regulator</fullName>
    </submittedName>
</protein>
<dbReference type="SUPFAM" id="SSF53697">
    <property type="entry name" value="SIS domain"/>
    <property type="match status" value="1"/>
</dbReference>
<dbReference type="PROSITE" id="PS51464">
    <property type="entry name" value="SIS"/>
    <property type="match status" value="1"/>
</dbReference>
<dbReference type="EMBL" id="JAHBCL010000001">
    <property type="protein sequence ID" value="MBS7525293.1"/>
    <property type="molecule type" value="Genomic_DNA"/>
</dbReference>
<sequence length="278" mass="31756">MAQFQFPDKNYTKNEVRILNYITANPADFVQLSIGEIAKKLGNSESTISRFARHTGYSDFKELRNAVLRHLEEQRSPADKLSQSRMLQQTSSLTDIMRYQQYCIEKTLAFLDQEQVSATISAIFDAKTIYIYAKGASLAIAQLLKFRLSRFAFQVILLPSGGSELFEVMNFISKDDLVFIIGFQKTPQEAKVLLKHQNIVPYKTVLISSRLYSKSKSTATYHLYTYRGEPNEYHSLAVPTALIDAIILMVAQRLGDQATQHLEDLHALKEQYKEDIPR</sequence>
<dbReference type="InterPro" id="IPR035472">
    <property type="entry name" value="RpiR-like_SIS"/>
</dbReference>
<dbReference type="InterPro" id="IPR047640">
    <property type="entry name" value="RpiR-like"/>
</dbReference>
<evidence type="ECO:0000313" key="7">
    <source>
        <dbReference type="Proteomes" id="UP000746471"/>
    </source>
</evidence>
<evidence type="ECO:0000259" key="4">
    <source>
        <dbReference type="PROSITE" id="PS51071"/>
    </source>
</evidence>
<keyword evidence="7" id="KW-1185">Reference proteome</keyword>
<comment type="caution">
    <text evidence="6">The sequence shown here is derived from an EMBL/GenBank/DDBJ whole genome shotgun (WGS) entry which is preliminary data.</text>
</comment>
<evidence type="ECO:0000313" key="6">
    <source>
        <dbReference type="EMBL" id="MBS7525293.1"/>
    </source>
</evidence>
<dbReference type="Gene3D" id="1.10.10.10">
    <property type="entry name" value="Winged helix-like DNA-binding domain superfamily/Winged helix DNA-binding domain"/>
    <property type="match status" value="1"/>
</dbReference>
<evidence type="ECO:0000256" key="3">
    <source>
        <dbReference type="ARBA" id="ARBA00023163"/>
    </source>
</evidence>
<feature type="domain" description="HTH rpiR-type" evidence="4">
    <location>
        <begin position="1"/>
        <end position="74"/>
    </location>
</feature>
<accession>A0ABS5PJJ6</accession>
<dbReference type="PANTHER" id="PTHR30514">
    <property type="entry name" value="GLUCOKINASE"/>
    <property type="match status" value="1"/>
</dbReference>
<keyword evidence="2" id="KW-0238">DNA-binding</keyword>
<dbReference type="CDD" id="cd05013">
    <property type="entry name" value="SIS_RpiR"/>
    <property type="match status" value="1"/>
</dbReference>
<dbReference type="Pfam" id="PF01418">
    <property type="entry name" value="HTH_6"/>
    <property type="match status" value="1"/>
</dbReference>
<dbReference type="PANTHER" id="PTHR30514:SF18">
    <property type="entry name" value="RPIR-FAMILY TRANSCRIPTIONAL REGULATOR"/>
    <property type="match status" value="1"/>
</dbReference>
<dbReference type="PROSITE" id="PS51071">
    <property type="entry name" value="HTH_RPIR"/>
    <property type="match status" value="1"/>
</dbReference>
<dbReference type="InterPro" id="IPR001347">
    <property type="entry name" value="SIS_dom"/>
</dbReference>
<dbReference type="Proteomes" id="UP000746471">
    <property type="component" value="Unassembled WGS sequence"/>
</dbReference>
<dbReference type="InterPro" id="IPR000281">
    <property type="entry name" value="HTH_RpiR"/>
</dbReference>
<dbReference type="RefSeq" id="WP_213235075.1">
    <property type="nucleotide sequence ID" value="NZ_JAHBCL010000001.1"/>
</dbReference>
<evidence type="ECO:0000256" key="1">
    <source>
        <dbReference type="ARBA" id="ARBA00023015"/>
    </source>
</evidence>
<reference evidence="6 7" key="1">
    <citation type="submission" date="2021-05" db="EMBL/GenBank/DDBJ databases">
        <title>Fusibacter ferrireducens sp. nov., an anaerobic, sulfur- and Fe-reducing bacterium isolated from the mangrove sediment.</title>
        <authorList>
            <person name="Qiu D."/>
        </authorList>
    </citation>
    <scope>NUCLEOTIDE SEQUENCE [LARGE SCALE GENOMIC DNA]</scope>
    <source>
        <strain evidence="6 7">DSM 12116</strain>
    </source>
</reference>
<proteinExistence type="predicted"/>
<organism evidence="6 7">
    <name type="scientific">Fusibacter paucivorans</name>
    <dbReference type="NCBI Taxonomy" id="76009"/>
    <lineage>
        <taxon>Bacteria</taxon>
        <taxon>Bacillati</taxon>
        <taxon>Bacillota</taxon>
        <taxon>Clostridia</taxon>
        <taxon>Eubacteriales</taxon>
        <taxon>Eubacteriales Family XII. Incertae Sedis</taxon>
        <taxon>Fusibacter</taxon>
    </lineage>
</organism>
<evidence type="ECO:0000256" key="2">
    <source>
        <dbReference type="ARBA" id="ARBA00023125"/>
    </source>
</evidence>
<name>A0ABS5PJJ6_9FIRM</name>
<feature type="domain" description="SIS" evidence="5">
    <location>
        <begin position="119"/>
        <end position="256"/>
    </location>
</feature>
<evidence type="ECO:0000259" key="5">
    <source>
        <dbReference type="PROSITE" id="PS51464"/>
    </source>
</evidence>
<dbReference type="InterPro" id="IPR036388">
    <property type="entry name" value="WH-like_DNA-bd_sf"/>
</dbReference>
<keyword evidence="1" id="KW-0805">Transcription regulation</keyword>
<dbReference type="SUPFAM" id="SSF46689">
    <property type="entry name" value="Homeodomain-like"/>
    <property type="match status" value="1"/>
</dbReference>
<dbReference type="InterPro" id="IPR046348">
    <property type="entry name" value="SIS_dom_sf"/>
</dbReference>